<evidence type="ECO:0000313" key="3">
    <source>
        <dbReference type="Proteomes" id="UP000634136"/>
    </source>
</evidence>
<feature type="compositionally biased region" description="Polar residues" evidence="1">
    <location>
        <begin position="112"/>
        <end position="128"/>
    </location>
</feature>
<proteinExistence type="predicted"/>
<evidence type="ECO:0000313" key="2">
    <source>
        <dbReference type="EMBL" id="KAF7823777.1"/>
    </source>
</evidence>
<feature type="compositionally biased region" description="Basic and acidic residues" evidence="1">
    <location>
        <begin position="51"/>
        <end position="62"/>
    </location>
</feature>
<keyword evidence="3" id="KW-1185">Reference proteome</keyword>
<dbReference type="EMBL" id="JAAIUW010000007">
    <property type="protein sequence ID" value="KAF7823777.1"/>
    <property type="molecule type" value="Genomic_DNA"/>
</dbReference>
<organism evidence="2 3">
    <name type="scientific">Senna tora</name>
    <dbReference type="NCBI Taxonomy" id="362788"/>
    <lineage>
        <taxon>Eukaryota</taxon>
        <taxon>Viridiplantae</taxon>
        <taxon>Streptophyta</taxon>
        <taxon>Embryophyta</taxon>
        <taxon>Tracheophyta</taxon>
        <taxon>Spermatophyta</taxon>
        <taxon>Magnoliopsida</taxon>
        <taxon>eudicotyledons</taxon>
        <taxon>Gunneridae</taxon>
        <taxon>Pentapetalae</taxon>
        <taxon>rosids</taxon>
        <taxon>fabids</taxon>
        <taxon>Fabales</taxon>
        <taxon>Fabaceae</taxon>
        <taxon>Caesalpinioideae</taxon>
        <taxon>Cassia clade</taxon>
        <taxon>Senna</taxon>
    </lineage>
</organism>
<feature type="region of interest" description="Disordered" evidence="1">
    <location>
        <begin position="40"/>
        <end position="66"/>
    </location>
</feature>
<dbReference type="AlphaFoldDB" id="A0A834WIB3"/>
<sequence length="142" mass="15838">MGLELRACHEKHNNISSITRREVNKSQDATTGIMLGNIQTQKNWRKPNRDKRRDCDRNRESLEELPSSCKVRTEMNKTHKQAITSHDDPFLVFETTSSSASSSFLDPLEQISKLNNSGGTKGSSNTPSLRPPPKPTNVDSSG</sequence>
<feature type="region of interest" description="Disordered" evidence="1">
    <location>
        <begin position="96"/>
        <end position="142"/>
    </location>
</feature>
<accession>A0A834WIB3</accession>
<gene>
    <name evidence="2" type="ORF">G2W53_021921</name>
</gene>
<name>A0A834WIB3_9FABA</name>
<reference evidence="2" key="1">
    <citation type="submission" date="2020-09" db="EMBL/GenBank/DDBJ databases">
        <title>Genome-Enabled Discovery of Anthraquinone Biosynthesis in Senna tora.</title>
        <authorList>
            <person name="Kang S.-H."/>
            <person name="Pandey R.P."/>
            <person name="Lee C.-M."/>
            <person name="Sim J.-S."/>
            <person name="Jeong J.-T."/>
            <person name="Choi B.-S."/>
            <person name="Jung M."/>
            <person name="Ginzburg D."/>
            <person name="Zhao K."/>
            <person name="Won S.Y."/>
            <person name="Oh T.-J."/>
            <person name="Yu Y."/>
            <person name="Kim N.-H."/>
            <person name="Lee O.R."/>
            <person name="Lee T.-H."/>
            <person name="Bashyal P."/>
            <person name="Kim T.-S."/>
            <person name="Lee W.-H."/>
            <person name="Kawkins C."/>
            <person name="Kim C.-K."/>
            <person name="Kim J.S."/>
            <person name="Ahn B.O."/>
            <person name="Rhee S.Y."/>
            <person name="Sohng J.K."/>
        </authorList>
    </citation>
    <scope>NUCLEOTIDE SEQUENCE</scope>
    <source>
        <tissue evidence="2">Leaf</tissue>
    </source>
</reference>
<comment type="caution">
    <text evidence="2">The sequence shown here is derived from an EMBL/GenBank/DDBJ whole genome shotgun (WGS) entry which is preliminary data.</text>
</comment>
<dbReference type="Proteomes" id="UP000634136">
    <property type="component" value="Unassembled WGS sequence"/>
</dbReference>
<evidence type="ECO:0000256" key="1">
    <source>
        <dbReference type="SAM" id="MobiDB-lite"/>
    </source>
</evidence>
<protein>
    <submittedName>
        <fullName evidence="2">Auxilin-related protein 2</fullName>
    </submittedName>
</protein>